<protein>
    <submittedName>
        <fullName evidence="1">Uncharacterized protein</fullName>
    </submittedName>
</protein>
<keyword evidence="2" id="KW-1185">Reference proteome</keyword>
<reference evidence="2" key="2">
    <citation type="submission" date="2015-01" db="EMBL/GenBank/DDBJ databases">
        <title>Evolutionary Origins and Diversification of the Mycorrhizal Mutualists.</title>
        <authorList>
            <consortium name="DOE Joint Genome Institute"/>
            <consortium name="Mycorrhizal Genomics Consortium"/>
            <person name="Kohler A."/>
            <person name="Kuo A."/>
            <person name="Nagy L.G."/>
            <person name="Floudas D."/>
            <person name="Copeland A."/>
            <person name="Barry K.W."/>
            <person name="Cichocki N."/>
            <person name="Veneault-Fourrey C."/>
            <person name="LaButti K."/>
            <person name="Lindquist E.A."/>
            <person name="Lipzen A."/>
            <person name="Lundell T."/>
            <person name="Morin E."/>
            <person name="Murat C."/>
            <person name="Riley R."/>
            <person name="Ohm R."/>
            <person name="Sun H."/>
            <person name="Tunlid A."/>
            <person name="Henrissat B."/>
            <person name="Grigoriev I.V."/>
            <person name="Hibbett D.S."/>
            <person name="Martin F."/>
        </authorList>
    </citation>
    <scope>NUCLEOTIDE SEQUENCE [LARGE SCALE GENOMIC DNA]</scope>
    <source>
        <strain evidence="2">LaAM-08-1</strain>
    </source>
</reference>
<gene>
    <name evidence="1" type="ORF">K443DRAFT_682235</name>
</gene>
<accession>A0A0C9XFX7</accession>
<dbReference type="HOGENOM" id="CLU_2984519_0_0_1"/>
<reference evidence="1 2" key="1">
    <citation type="submission" date="2014-04" db="EMBL/GenBank/DDBJ databases">
        <authorList>
            <consortium name="DOE Joint Genome Institute"/>
            <person name="Kuo A."/>
            <person name="Kohler A."/>
            <person name="Nagy L.G."/>
            <person name="Floudas D."/>
            <person name="Copeland A."/>
            <person name="Barry K.W."/>
            <person name="Cichocki N."/>
            <person name="Veneault-Fourrey C."/>
            <person name="LaButti K."/>
            <person name="Lindquist E.A."/>
            <person name="Lipzen A."/>
            <person name="Lundell T."/>
            <person name="Morin E."/>
            <person name="Murat C."/>
            <person name="Sun H."/>
            <person name="Tunlid A."/>
            <person name="Henrissat B."/>
            <person name="Grigoriev I.V."/>
            <person name="Hibbett D.S."/>
            <person name="Martin F."/>
            <person name="Nordberg H.P."/>
            <person name="Cantor M.N."/>
            <person name="Hua S.X."/>
        </authorList>
    </citation>
    <scope>NUCLEOTIDE SEQUENCE [LARGE SCALE GENOMIC DNA]</scope>
    <source>
        <strain evidence="1 2">LaAM-08-1</strain>
    </source>
</reference>
<proteinExistence type="predicted"/>
<dbReference type="Proteomes" id="UP000054477">
    <property type="component" value="Unassembled WGS sequence"/>
</dbReference>
<evidence type="ECO:0000313" key="1">
    <source>
        <dbReference type="EMBL" id="KIJ96561.1"/>
    </source>
</evidence>
<dbReference type="EMBL" id="KN838717">
    <property type="protein sequence ID" value="KIJ96561.1"/>
    <property type="molecule type" value="Genomic_DNA"/>
</dbReference>
<evidence type="ECO:0000313" key="2">
    <source>
        <dbReference type="Proteomes" id="UP000054477"/>
    </source>
</evidence>
<dbReference type="AlphaFoldDB" id="A0A0C9XFX7"/>
<name>A0A0C9XFX7_9AGAR</name>
<feature type="non-terminal residue" evidence="1">
    <location>
        <position position="1"/>
    </location>
</feature>
<sequence>TDEGERDDEPEIWAVDFEPPSTDVVCGNICCGGFDGAQDGETAERSAFKNNHSAFTLN</sequence>
<organism evidence="1 2">
    <name type="scientific">Laccaria amethystina LaAM-08-1</name>
    <dbReference type="NCBI Taxonomy" id="1095629"/>
    <lineage>
        <taxon>Eukaryota</taxon>
        <taxon>Fungi</taxon>
        <taxon>Dikarya</taxon>
        <taxon>Basidiomycota</taxon>
        <taxon>Agaricomycotina</taxon>
        <taxon>Agaricomycetes</taxon>
        <taxon>Agaricomycetidae</taxon>
        <taxon>Agaricales</taxon>
        <taxon>Agaricineae</taxon>
        <taxon>Hydnangiaceae</taxon>
        <taxon>Laccaria</taxon>
    </lineage>
</organism>